<evidence type="ECO:0000256" key="1">
    <source>
        <dbReference type="ARBA" id="ARBA00005006"/>
    </source>
</evidence>
<dbReference type="PATRIC" id="fig|1339316.3.peg.1670"/>
<dbReference type="Gene3D" id="3.30.470.20">
    <property type="entry name" value="ATP-grasp fold, B domain"/>
    <property type="match status" value="2"/>
</dbReference>
<dbReference type="Gene3D" id="3.30.590.20">
    <property type="match status" value="1"/>
</dbReference>
<evidence type="ECO:0000256" key="4">
    <source>
        <dbReference type="ARBA" id="ARBA00014618"/>
    </source>
</evidence>
<evidence type="ECO:0000256" key="2">
    <source>
        <dbReference type="ARBA" id="ARBA00008772"/>
    </source>
</evidence>
<dbReference type="GO" id="GO:0046872">
    <property type="term" value="F:metal ion binding"/>
    <property type="evidence" value="ECO:0007669"/>
    <property type="project" value="InterPro"/>
</dbReference>
<dbReference type="SUPFAM" id="SSF55931">
    <property type="entry name" value="Glutamine synthetase/guanido kinase"/>
    <property type="match status" value="1"/>
</dbReference>
<dbReference type="RefSeq" id="WP_032596720.1">
    <property type="nucleotide sequence ID" value="NZ_JGDB01000043.1"/>
</dbReference>
<protein>
    <recommendedName>
        <fullName evidence="4">Glutamate--cysteine ligase</fullName>
        <ecNumber evidence="3">6.3.2.2</ecNumber>
    </recommendedName>
    <alternativeName>
        <fullName evidence="11">Gamma-ECS</fullName>
    </alternativeName>
    <alternativeName>
        <fullName evidence="10">Gamma-glutamylcysteine synthetase</fullName>
    </alternativeName>
</protein>
<dbReference type="EMBL" id="JGDB01000043">
    <property type="protein sequence ID" value="EXY91557.1"/>
    <property type="molecule type" value="Genomic_DNA"/>
</dbReference>
<dbReference type="PANTHER" id="PTHR38761:SF1">
    <property type="entry name" value="GLUTAMATE--CYSTEINE LIGASE"/>
    <property type="match status" value="1"/>
</dbReference>
<dbReference type="InterPro" id="IPR013651">
    <property type="entry name" value="ATP-grasp_RimK-type"/>
</dbReference>
<evidence type="ECO:0000256" key="11">
    <source>
        <dbReference type="ARBA" id="ARBA00032122"/>
    </source>
</evidence>
<evidence type="ECO:0000256" key="13">
    <source>
        <dbReference type="PROSITE-ProRule" id="PRU00409"/>
    </source>
</evidence>
<evidence type="ECO:0000256" key="8">
    <source>
        <dbReference type="ARBA" id="ARBA00022840"/>
    </source>
</evidence>
<dbReference type="Proteomes" id="UP000020773">
    <property type="component" value="Unassembled WGS sequence"/>
</dbReference>
<keyword evidence="7 13" id="KW-0547">Nucleotide-binding</keyword>
<dbReference type="NCBIfam" id="NF002688">
    <property type="entry name" value="PRK02471.1"/>
    <property type="match status" value="1"/>
</dbReference>
<evidence type="ECO:0000256" key="7">
    <source>
        <dbReference type="ARBA" id="ARBA00022741"/>
    </source>
</evidence>
<dbReference type="GO" id="GO:0006750">
    <property type="term" value="P:glutathione biosynthetic process"/>
    <property type="evidence" value="ECO:0007669"/>
    <property type="project" value="UniProtKB-UniPathway"/>
</dbReference>
<dbReference type="Pfam" id="PF08443">
    <property type="entry name" value="RimK"/>
    <property type="match status" value="1"/>
</dbReference>
<keyword evidence="6 14" id="KW-0317">Glutathione biosynthesis</keyword>
<keyword evidence="5 14" id="KW-0436">Ligase</keyword>
<sequence length="764" mass="87296">MNTQNFCFVLKQNSHLLREGCFGLEKENVRVNQDGTLALTPHPAVFGDKGKHPYITTDFSESQVEMITPPLPSVGEALGFMETLHDVVTENIGDELLWPQSLPPVLKENQEIPIAHYSGEFKDKEYYRQKLAGTYGKERQLISGIHFNFSFSEKLMDILLKSGVCGNSMEEVRETVYFRVVRNFLKYRWLFIWLYGESPLAEETLNVISLKTGEKQPMKCGVSLSLRTSPLGYRNREEFFIDYSSLEAYNMSIDKLIRENRIDGPHELYLPVRIKFLEKDNGSPSYIEVRIVDLDPFTKSGVCASAIYFSHLLLVYSLLKEEKGSLTEEELQRATRIQDMASCYGRDEKKELKCCSITVQQKATSILEDMERILSEYGVLDNETYHQEMQHNLYLVQNPEKRIGMVLYENINRVGFVPFHLEKARQYREATISGGYRFHGLEDMEMSTQLLLKAAILKGVGFEILDRKENFIRLFDGKKEEYVMQATKTSLDSYVSVLMMENKVVTKKVLERAGISVPGGYEYTSPEAGMADYRMYAGKPVVIKPKSTNFGLGITILKHNYDETDFKGALQIAFEHDNTLLIEKFIPGREFRIFIINDEVVGILHRVPANVTGDGVLNIGQLIDRKNEDPLRGKGYRTPLEKIRKGREEEMFLKQQGMDFNTVPKEGEVVYLRENSNISTGGDSIDFTDDIDDSYKAIAVEAAKALNVKITGLDMMIQDIHAPATPDNYAIIEMNFNPAIHIHCYPFKGKNRHLNHKMIRALGF</sequence>
<evidence type="ECO:0000256" key="10">
    <source>
        <dbReference type="ARBA" id="ARBA00030585"/>
    </source>
</evidence>
<dbReference type="GO" id="GO:0005524">
    <property type="term" value="F:ATP binding"/>
    <property type="evidence" value="ECO:0007669"/>
    <property type="project" value="UniProtKB-UniRule"/>
</dbReference>
<dbReference type="GO" id="GO:0004357">
    <property type="term" value="F:glutamate-cysteine ligase activity"/>
    <property type="evidence" value="ECO:0007669"/>
    <property type="project" value="UniProtKB-EC"/>
</dbReference>
<organism evidence="16 17">
    <name type="scientific">Bacteroides fragilis str. 3998T(B)3</name>
    <dbReference type="NCBI Taxonomy" id="1339316"/>
    <lineage>
        <taxon>Bacteria</taxon>
        <taxon>Pseudomonadati</taxon>
        <taxon>Bacteroidota</taxon>
        <taxon>Bacteroidia</taxon>
        <taxon>Bacteroidales</taxon>
        <taxon>Bacteroidaceae</taxon>
        <taxon>Bacteroides</taxon>
    </lineage>
</organism>
<dbReference type="PROSITE" id="PS50975">
    <property type="entry name" value="ATP_GRASP"/>
    <property type="match status" value="1"/>
</dbReference>
<evidence type="ECO:0000256" key="14">
    <source>
        <dbReference type="RuleBase" id="RU003544"/>
    </source>
</evidence>
<keyword evidence="9" id="KW-0511">Multifunctional enzyme</keyword>
<comment type="catalytic activity">
    <reaction evidence="12">
        <text>L-cysteine + L-glutamate + ATP = gamma-L-glutamyl-L-cysteine + ADP + phosphate + H(+)</text>
        <dbReference type="Rhea" id="RHEA:13285"/>
        <dbReference type="ChEBI" id="CHEBI:15378"/>
        <dbReference type="ChEBI" id="CHEBI:29985"/>
        <dbReference type="ChEBI" id="CHEBI:30616"/>
        <dbReference type="ChEBI" id="CHEBI:35235"/>
        <dbReference type="ChEBI" id="CHEBI:43474"/>
        <dbReference type="ChEBI" id="CHEBI:58173"/>
        <dbReference type="ChEBI" id="CHEBI:456216"/>
        <dbReference type="EC" id="6.3.2.2"/>
    </reaction>
</comment>
<name>A0A015U9P9_BACFG</name>
<dbReference type="UniPathway" id="UPA00142">
    <property type="reaction ID" value="UER00209"/>
</dbReference>
<reference evidence="16 17" key="1">
    <citation type="submission" date="2014-02" db="EMBL/GenBank/DDBJ databases">
        <authorList>
            <person name="Sears C."/>
            <person name="Carroll K."/>
            <person name="Sack B.R."/>
            <person name="Qadri F."/>
            <person name="Myers L.L."/>
            <person name="Chung G.-T."/>
            <person name="Escheverria P."/>
            <person name="Fraser C.M."/>
            <person name="Sadzewicz L."/>
            <person name="Shefchek K.A."/>
            <person name="Tallon L."/>
            <person name="Das S.P."/>
            <person name="Daugherty S."/>
            <person name="Mongodin E.F."/>
        </authorList>
    </citation>
    <scope>NUCLEOTIDE SEQUENCE [LARGE SCALE GENOMIC DNA]</scope>
    <source>
        <strain evidence="17">3998T(B)3</strain>
    </source>
</reference>
<dbReference type="AlphaFoldDB" id="A0A015U9P9"/>
<dbReference type="Pfam" id="PF04262">
    <property type="entry name" value="Glu_cys_ligase"/>
    <property type="match status" value="2"/>
</dbReference>
<evidence type="ECO:0000256" key="3">
    <source>
        <dbReference type="ARBA" id="ARBA00012220"/>
    </source>
</evidence>
<dbReference type="EC" id="6.3.2.2" evidence="3"/>
<evidence type="ECO:0000313" key="16">
    <source>
        <dbReference type="EMBL" id="EXY91557.1"/>
    </source>
</evidence>
<keyword evidence="8 13" id="KW-0067">ATP-binding</keyword>
<evidence type="ECO:0000259" key="15">
    <source>
        <dbReference type="PROSITE" id="PS50975"/>
    </source>
</evidence>
<evidence type="ECO:0000256" key="6">
    <source>
        <dbReference type="ARBA" id="ARBA00022684"/>
    </source>
</evidence>
<dbReference type="PANTHER" id="PTHR38761">
    <property type="entry name" value="GLUTAMATE--CYSTEINE LIGASE"/>
    <property type="match status" value="1"/>
</dbReference>
<dbReference type="InterPro" id="IPR007370">
    <property type="entry name" value="Glu_cys_ligase"/>
</dbReference>
<comment type="pathway">
    <text evidence="1">Sulfur metabolism; glutathione biosynthesis; glutathione from L-cysteine and L-glutamate: step 1/2.</text>
</comment>
<dbReference type="GeneID" id="93407465"/>
<dbReference type="InterPro" id="IPR011761">
    <property type="entry name" value="ATP-grasp"/>
</dbReference>
<feature type="domain" description="ATP-grasp" evidence="15">
    <location>
        <begin position="507"/>
        <end position="763"/>
    </location>
</feature>
<dbReference type="InterPro" id="IPR014746">
    <property type="entry name" value="Gln_synth/guanido_kin_cat_dom"/>
</dbReference>
<dbReference type="InterPro" id="IPR040657">
    <property type="entry name" value="GshAB_ATP-grasp"/>
</dbReference>
<comment type="caution">
    <text evidence="16">The sequence shown here is derived from an EMBL/GenBank/DDBJ whole genome shotgun (WGS) entry which is preliminary data.</text>
</comment>
<dbReference type="Pfam" id="PF18419">
    <property type="entry name" value="ATP-grasp_6"/>
    <property type="match status" value="1"/>
</dbReference>
<dbReference type="SUPFAM" id="SSF56059">
    <property type="entry name" value="Glutathione synthetase ATP-binding domain-like"/>
    <property type="match status" value="1"/>
</dbReference>
<evidence type="ECO:0000256" key="9">
    <source>
        <dbReference type="ARBA" id="ARBA00023268"/>
    </source>
</evidence>
<proteinExistence type="inferred from homology"/>
<evidence type="ECO:0000256" key="12">
    <source>
        <dbReference type="ARBA" id="ARBA00048819"/>
    </source>
</evidence>
<gene>
    <name evidence="16" type="primary">gshAB</name>
    <name evidence="16" type="ORF">M125_1725</name>
</gene>
<dbReference type="GO" id="GO:0005829">
    <property type="term" value="C:cytosol"/>
    <property type="evidence" value="ECO:0007669"/>
    <property type="project" value="TreeGrafter"/>
</dbReference>
<comment type="similarity">
    <text evidence="2">Belongs to the glutamate--cysteine ligase type 1 family. Type 1 subfamily.</text>
</comment>
<accession>A0A015U9P9</accession>
<evidence type="ECO:0000256" key="5">
    <source>
        <dbReference type="ARBA" id="ARBA00022598"/>
    </source>
</evidence>
<dbReference type="InterPro" id="IPR006334">
    <property type="entry name" value="Glut_cys_ligase"/>
</dbReference>
<evidence type="ECO:0000313" key="17">
    <source>
        <dbReference type="Proteomes" id="UP000020773"/>
    </source>
</evidence>